<keyword evidence="5" id="KW-1185">Reference proteome</keyword>
<feature type="signal peptide" evidence="2">
    <location>
        <begin position="1"/>
        <end position="23"/>
    </location>
</feature>
<feature type="compositionally biased region" description="Polar residues" evidence="1">
    <location>
        <begin position="213"/>
        <end position="222"/>
    </location>
</feature>
<feature type="region of interest" description="Disordered" evidence="1">
    <location>
        <begin position="211"/>
        <end position="230"/>
    </location>
</feature>
<feature type="region of interest" description="Disordered" evidence="1">
    <location>
        <begin position="30"/>
        <end position="60"/>
    </location>
</feature>
<organism evidence="4 5">
    <name type="scientific">Lignipirellula cremea</name>
    <dbReference type="NCBI Taxonomy" id="2528010"/>
    <lineage>
        <taxon>Bacteria</taxon>
        <taxon>Pseudomonadati</taxon>
        <taxon>Planctomycetota</taxon>
        <taxon>Planctomycetia</taxon>
        <taxon>Pirellulales</taxon>
        <taxon>Pirellulaceae</taxon>
        <taxon>Lignipirellula</taxon>
    </lineage>
</organism>
<dbReference type="PANTHER" id="PTHR34512:SF30">
    <property type="entry name" value="OUTER MEMBRANE PROTEIN ASSEMBLY FACTOR BAMB"/>
    <property type="match status" value="1"/>
</dbReference>
<feature type="region of interest" description="Disordered" evidence="1">
    <location>
        <begin position="925"/>
        <end position="953"/>
    </location>
</feature>
<dbReference type="InterPro" id="IPR002372">
    <property type="entry name" value="PQQ_rpt_dom"/>
</dbReference>
<dbReference type="SUPFAM" id="SSF50998">
    <property type="entry name" value="Quinoprotein alcohol dehydrogenase-like"/>
    <property type="match status" value="1"/>
</dbReference>
<dbReference type="KEGG" id="lcre:Pla8534_21930"/>
<evidence type="ECO:0000313" key="4">
    <source>
        <dbReference type="EMBL" id="QDU94403.1"/>
    </source>
</evidence>
<dbReference type="InterPro" id="IPR011047">
    <property type="entry name" value="Quinoprotein_ADH-like_sf"/>
</dbReference>
<sequence length="971" mass="105133" precursor="true">MTYMNYFRNAGFLLAAFSALVLSGCVGRPAEPAAQRQSDKEDADGGKTSTRGVAVPPKPDWKAFLQPSGITIPYHQSVAVTAPGAMPQGIARNVTSPGGAYGPNPGNGSAPGFAYGPLPGNTSAPGYAYGPLPGNTSAPGYAYGPLPGNTSAPGYAYGPLPGNTSAPGYRGLPIAPGYRGLPNTSAPGYRQPYGPAPGNTTAPGLRGGLPTRFSPSNPNTTAPRFPAPRRSGSYSVPRAFEVGSLPTQNLTGAYAAEAGKADPKDWVNWRGPHYNSKSDETGLPDTLDPEGPDLLWRNTELRGRSTPIVMNGRLYTMNRNKPETSEEGERVLCADAVTGEILWENAFNVWLSDVPDTRVGWSSVVGDPETDYVYALGVCGYFQCIEGATGKTVWSVPMHEHFGLLSTYGGRTNYPIIVDDLVIVSAIVIGWGDQAKPAHRFVAFDKKTGDVVWYNGTAPLPDDTTYSSPALTVVNGEKQMVFGSGDGSVWSFQPRTGKRLWFYEFARRGLNVAPIVANGIVYTNQAEENIVPPDFPPTMGGVVALDPSAKGKTTPIWRNEEIVAGRASPLEIDGRIYIFDDRAKAWVYDAKTGKEIMGKKALGTVMQANALYADGRIYLWTSGGRWYVLTPTEKGFDIDEKGRFPQGEECISSPIVSHGRIYLQTTEAMYCLEDKTKEHGLAEAPAEPEETPIEKDMTPAQIQIVPAEVLMKPSESQAFTVRVFNANGQLLSKTSDEATFTVEGAGQVDADGVFHPAADSGHTAAYVTAKVGELSSTSRIRIVPELPWKFDFTGKKEPPVTWVGARYRHIIRNVDGNDMMVKITTIPKGTRSRAWFGQSDLHDYTIQADVKGSITDGKMPDIGLIAQGYKLDLQGASQILQIRAWDPQLRMARQVDLDWKPDTWYTMKFRAETADGKAILKGKIWPKGQPEPQEWTVEAEDKSPQMTGSPGLYGNAKDAEIFLDNITVTEN</sequence>
<evidence type="ECO:0000256" key="2">
    <source>
        <dbReference type="SAM" id="SignalP"/>
    </source>
</evidence>
<dbReference type="InterPro" id="IPR015943">
    <property type="entry name" value="WD40/YVTN_repeat-like_dom_sf"/>
</dbReference>
<accession>A0A518DRF0</accession>
<dbReference type="Gene3D" id="2.130.10.10">
    <property type="entry name" value="YVTN repeat-like/Quinoprotein amine dehydrogenase"/>
    <property type="match status" value="1"/>
</dbReference>
<evidence type="ECO:0000259" key="3">
    <source>
        <dbReference type="Pfam" id="PF13360"/>
    </source>
</evidence>
<dbReference type="Pfam" id="PF13360">
    <property type="entry name" value="PQQ_2"/>
    <property type="match status" value="1"/>
</dbReference>
<name>A0A518DRF0_9BACT</name>
<evidence type="ECO:0000313" key="5">
    <source>
        <dbReference type="Proteomes" id="UP000317648"/>
    </source>
</evidence>
<reference evidence="4 5" key="1">
    <citation type="submission" date="2019-02" db="EMBL/GenBank/DDBJ databases">
        <title>Deep-cultivation of Planctomycetes and their phenomic and genomic characterization uncovers novel biology.</title>
        <authorList>
            <person name="Wiegand S."/>
            <person name="Jogler M."/>
            <person name="Boedeker C."/>
            <person name="Pinto D."/>
            <person name="Vollmers J."/>
            <person name="Rivas-Marin E."/>
            <person name="Kohn T."/>
            <person name="Peeters S.H."/>
            <person name="Heuer A."/>
            <person name="Rast P."/>
            <person name="Oberbeckmann S."/>
            <person name="Bunk B."/>
            <person name="Jeske O."/>
            <person name="Meyerdierks A."/>
            <person name="Storesund J.E."/>
            <person name="Kallscheuer N."/>
            <person name="Luecker S."/>
            <person name="Lage O.M."/>
            <person name="Pohl T."/>
            <person name="Merkel B.J."/>
            <person name="Hornburger P."/>
            <person name="Mueller R.-W."/>
            <person name="Bruemmer F."/>
            <person name="Labrenz M."/>
            <person name="Spormann A.M."/>
            <person name="Op den Camp H."/>
            <person name="Overmann J."/>
            <person name="Amann R."/>
            <person name="Jetten M.S.M."/>
            <person name="Mascher T."/>
            <person name="Medema M.H."/>
            <person name="Devos D.P."/>
            <person name="Kaster A.-K."/>
            <person name="Ovreas L."/>
            <person name="Rohde M."/>
            <person name="Galperin M.Y."/>
            <person name="Jogler C."/>
        </authorList>
    </citation>
    <scope>NUCLEOTIDE SEQUENCE [LARGE SCALE GENOMIC DNA]</scope>
    <source>
        <strain evidence="4 5">Pla85_3_4</strain>
    </source>
</reference>
<dbReference type="PANTHER" id="PTHR34512">
    <property type="entry name" value="CELL SURFACE PROTEIN"/>
    <property type="match status" value="1"/>
</dbReference>
<gene>
    <name evidence="4" type="primary">bamB_3</name>
    <name evidence="4" type="ORF">Pla8534_21930</name>
</gene>
<feature type="chain" id="PRO_5021864367" evidence="2">
    <location>
        <begin position="24"/>
        <end position="971"/>
    </location>
</feature>
<dbReference type="EMBL" id="CP036433">
    <property type="protein sequence ID" value="QDU94403.1"/>
    <property type="molecule type" value="Genomic_DNA"/>
</dbReference>
<dbReference type="Proteomes" id="UP000317648">
    <property type="component" value="Chromosome"/>
</dbReference>
<protein>
    <submittedName>
        <fullName evidence="4">Outer membrane protein assembly factor BamB</fullName>
    </submittedName>
</protein>
<keyword evidence="2" id="KW-0732">Signal</keyword>
<proteinExistence type="predicted"/>
<dbReference type="AlphaFoldDB" id="A0A518DRF0"/>
<feature type="domain" description="Pyrrolo-quinoline quinone repeat" evidence="3">
    <location>
        <begin position="350"/>
        <end position="527"/>
    </location>
</feature>
<evidence type="ECO:0000256" key="1">
    <source>
        <dbReference type="SAM" id="MobiDB-lite"/>
    </source>
</evidence>